<dbReference type="Proteomes" id="UP000316008">
    <property type="component" value="Unassembled WGS sequence"/>
</dbReference>
<dbReference type="InterPro" id="IPR015943">
    <property type="entry name" value="WD40/YVTN_repeat-like_dom_sf"/>
</dbReference>
<name>A0A556MR78_9FLAO</name>
<evidence type="ECO:0000256" key="1">
    <source>
        <dbReference type="ARBA" id="ARBA00022729"/>
    </source>
</evidence>
<dbReference type="RefSeq" id="WP_144333378.1">
    <property type="nucleotide sequence ID" value="NZ_VLPL01000005.1"/>
</dbReference>
<organism evidence="3 4">
    <name type="scientific">Fluviicola chungangensis</name>
    <dbReference type="NCBI Taxonomy" id="2597671"/>
    <lineage>
        <taxon>Bacteria</taxon>
        <taxon>Pseudomonadati</taxon>
        <taxon>Bacteroidota</taxon>
        <taxon>Flavobacteriia</taxon>
        <taxon>Flavobacteriales</taxon>
        <taxon>Crocinitomicaceae</taxon>
        <taxon>Fluviicola</taxon>
    </lineage>
</organism>
<keyword evidence="4" id="KW-1185">Reference proteome</keyword>
<comment type="caution">
    <text evidence="3">The sequence shown here is derived from an EMBL/GenBank/DDBJ whole genome shotgun (WGS) entry which is preliminary data.</text>
</comment>
<evidence type="ECO:0000313" key="4">
    <source>
        <dbReference type="Proteomes" id="UP000316008"/>
    </source>
</evidence>
<evidence type="ECO:0000259" key="2">
    <source>
        <dbReference type="Pfam" id="PF18962"/>
    </source>
</evidence>
<dbReference type="Gene3D" id="2.130.10.10">
    <property type="entry name" value="YVTN repeat-like/Quinoprotein amine dehydrogenase"/>
    <property type="match status" value="1"/>
</dbReference>
<proteinExistence type="predicted"/>
<dbReference type="Pfam" id="PF18962">
    <property type="entry name" value="Por_Secre_tail"/>
    <property type="match status" value="1"/>
</dbReference>
<sequence>MKQFFIITFLSLAFGASSQNEVSTLYFGKTLLDFRYEPPLVLSTQAVDPRECAASICDEQGNLLFYSNGGVSPTAPPFQGGVFGSNNQLLSNGTMIDSGGCLSSYQGAIILPDPAGITPVSRKYYLFAKDCLESSFSTIHYNSGLTYSVIDMNANGGQGAVISKYNPVVPYHVVSMHSTGYEPLTAVLDAEGELKSGASGYWLFSYTDDSLYHIHFGVNGFDQFQKLVDGKGYLAVSPSRTHMAVGNKLYRLDPLMGTVQFRENLDVNAYDITFSPDGTKLYVISGTTLKQYDLEQSNVAATEQTISSVPSGSRLLLAPSKRILVFQASSSYIDAEIVCPNNPGMACGWDPANIILGSNALTPYSGKPNIPAHYLYGNSTNCSLGLDENNPSLLSIHPNPATTSVFITGLENETTYVIYSSLGQIVLGGTTLGKEPIDLQNLEKGTYFIELANQYIRFVKQ</sequence>
<dbReference type="NCBIfam" id="TIGR04183">
    <property type="entry name" value="Por_Secre_tail"/>
    <property type="match status" value="1"/>
</dbReference>
<evidence type="ECO:0000313" key="3">
    <source>
        <dbReference type="EMBL" id="TSJ42423.1"/>
    </source>
</evidence>
<dbReference type="InterPro" id="IPR026444">
    <property type="entry name" value="Secre_tail"/>
</dbReference>
<dbReference type="AlphaFoldDB" id="A0A556MR78"/>
<reference evidence="3 4" key="1">
    <citation type="submission" date="2019-07" db="EMBL/GenBank/DDBJ databases">
        <authorList>
            <person name="Huq M.A."/>
        </authorList>
    </citation>
    <scope>NUCLEOTIDE SEQUENCE [LARGE SCALE GENOMIC DNA]</scope>
    <source>
        <strain evidence="3 4">MAH-3</strain>
    </source>
</reference>
<dbReference type="EMBL" id="VLPL01000005">
    <property type="protein sequence ID" value="TSJ42423.1"/>
    <property type="molecule type" value="Genomic_DNA"/>
</dbReference>
<dbReference type="OrthoDB" id="9765926at2"/>
<keyword evidence="1" id="KW-0732">Signal</keyword>
<dbReference type="SUPFAM" id="SSF63829">
    <property type="entry name" value="Calcium-dependent phosphotriesterase"/>
    <property type="match status" value="1"/>
</dbReference>
<feature type="domain" description="Secretion system C-terminal sorting" evidence="2">
    <location>
        <begin position="396"/>
        <end position="455"/>
    </location>
</feature>
<gene>
    <name evidence="3" type="ORF">FO442_11695</name>
</gene>
<protein>
    <submittedName>
        <fullName evidence="3">T9SS type A sorting domain-containing protein</fullName>
    </submittedName>
</protein>
<accession>A0A556MR78</accession>